<accession>A0ABQ9H626</accession>
<evidence type="ECO:0000313" key="2">
    <source>
        <dbReference type="EMBL" id="KAJ8879731.1"/>
    </source>
</evidence>
<sequence>MENQLVVVTIFTELQTAELKRVNRILKDNEIFALRVVKIPARCYSLLTERLPSVHTAACTAESSRGAPHATPIGPHAPVIQPRDFQAAGDAASVTGLLDVDGEDGAPSPYEADTKEFAAPYNGADWGLSWLTLLMAALILGFVGPIVLYITLIVHKKT</sequence>
<name>A0ABQ9H626_9NEOP</name>
<gene>
    <name evidence="2" type="ORF">PR048_020339</name>
</gene>
<feature type="transmembrane region" description="Helical" evidence="1">
    <location>
        <begin position="130"/>
        <end position="154"/>
    </location>
</feature>
<keyword evidence="1" id="KW-0472">Membrane</keyword>
<comment type="caution">
    <text evidence="2">The sequence shown here is derived from an EMBL/GenBank/DDBJ whole genome shotgun (WGS) entry which is preliminary data.</text>
</comment>
<proteinExistence type="predicted"/>
<evidence type="ECO:0000256" key="1">
    <source>
        <dbReference type="SAM" id="Phobius"/>
    </source>
</evidence>
<dbReference type="EMBL" id="JARBHB010000007">
    <property type="protein sequence ID" value="KAJ8879731.1"/>
    <property type="molecule type" value="Genomic_DNA"/>
</dbReference>
<keyword evidence="3" id="KW-1185">Reference proteome</keyword>
<dbReference type="Proteomes" id="UP001159363">
    <property type="component" value="Chromosome 6"/>
</dbReference>
<keyword evidence="1" id="KW-0812">Transmembrane</keyword>
<organism evidence="2 3">
    <name type="scientific">Dryococelus australis</name>
    <dbReference type="NCBI Taxonomy" id="614101"/>
    <lineage>
        <taxon>Eukaryota</taxon>
        <taxon>Metazoa</taxon>
        <taxon>Ecdysozoa</taxon>
        <taxon>Arthropoda</taxon>
        <taxon>Hexapoda</taxon>
        <taxon>Insecta</taxon>
        <taxon>Pterygota</taxon>
        <taxon>Neoptera</taxon>
        <taxon>Polyneoptera</taxon>
        <taxon>Phasmatodea</taxon>
        <taxon>Verophasmatodea</taxon>
        <taxon>Anareolatae</taxon>
        <taxon>Phasmatidae</taxon>
        <taxon>Eurycanthinae</taxon>
        <taxon>Dryococelus</taxon>
    </lineage>
</organism>
<keyword evidence="1" id="KW-1133">Transmembrane helix</keyword>
<protein>
    <submittedName>
        <fullName evidence="2">Uncharacterized protein</fullName>
    </submittedName>
</protein>
<evidence type="ECO:0000313" key="3">
    <source>
        <dbReference type="Proteomes" id="UP001159363"/>
    </source>
</evidence>
<reference evidence="2 3" key="1">
    <citation type="submission" date="2023-02" db="EMBL/GenBank/DDBJ databases">
        <title>LHISI_Scaffold_Assembly.</title>
        <authorList>
            <person name="Stuart O.P."/>
            <person name="Cleave R."/>
            <person name="Magrath M.J.L."/>
            <person name="Mikheyev A.S."/>
        </authorList>
    </citation>
    <scope>NUCLEOTIDE SEQUENCE [LARGE SCALE GENOMIC DNA]</scope>
    <source>
        <strain evidence="2">Daus_M_001</strain>
        <tissue evidence="2">Leg muscle</tissue>
    </source>
</reference>